<dbReference type="PANTHER" id="PTHR43318:SF1">
    <property type="entry name" value="POLYSACCHARIDE BIOSYNTHESIS PROTEIN EPSC-RELATED"/>
    <property type="match status" value="1"/>
</dbReference>
<dbReference type="InterPro" id="IPR051203">
    <property type="entry name" value="Polysaccharide_Synthase-Rel"/>
</dbReference>
<protein>
    <submittedName>
        <fullName evidence="3">Putative polysaccharide biosynthesis protein</fullName>
    </submittedName>
</protein>
<dbReference type="PANTHER" id="PTHR43318">
    <property type="entry name" value="UDP-N-ACETYLGLUCOSAMINE 4,6-DEHYDRATASE"/>
    <property type="match status" value="1"/>
</dbReference>
<evidence type="ECO:0000313" key="3">
    <source>
        <dbReference type="EMBL" id="QJA45612.1"/>
    </source>
</evidence>
<dbReference type="InterPro" id="IPR003869">
    <property type="entry name" value="Polysac_CapD-like"/>
</dbReference>
<dbReference type="Gene3D" id="3.40.50.720">
    <property type="entry name" value="NAD(P)-binding Rossmann-like Domain"/>
    <property type="match status" value="1"/>
</dbReference>
<dbReference type="SUPFAM" id="SSF51735">
    <property type="entry name" value="NAD(P)-binding Rossmann-fold domains"/>
    <property type="match status" value="1"/>
</dbReference>
<accession>A0A6H1ZDS8</accession>
<evidence type="ECO:0000256" key="1">
    <source>
        <dbReference type="ARBA" id="ARBA00007430"/>
    </source>
</evidence>
<dbReference type="AlphaFoldDB" id="A0A6H1ZDS8"/>
<name>A0A6H1ZDS8_9ZZZZ</name>
<feature type="domain" description="Polysaccharide biosynthesis protein CapD-like" evidence="2">
    <location>
        <begin position="9"/>
        <end position="280"/>
    </location>
</feature>
<organism evidence="3">
    <name type="scientific">viral metagenome</name>
    <dbReference type="NCBI Taxonomy" id="1070528"/>
    <lineage>
        <taxon>unclassified sequences</taxon>
        <taxon>metagenomes</taxon>
        <taxon>organismal metagenomes</taxon>
    </lineage>
</organism>
<evidence type="ECO:0000259" key="2">
    <source>
        <dbReference type="Pfam" id="PF02719"/>
    </source>
</evidence>
<dbReference type="EMBL" id="MT143993">
    <property type="protein sequence ID" value="QJA45612.1"/>
    <property type="molecule type" value="Genomic_DNA"/>
</dbReference>
<gene>
    <name evidence="3" type="ORF">TM448A00260_0041</name>
</gene>
<proteinExistence type="inferred from homology"/>
<sequence>MNKARLKKVLVTGAAGSIGSEIVRQCSETDKVFCLDNNEVGVYDLIEELRLLGRDVIGYVGDIRNSETVQDVFSSFQPDIVYHAAAYKCVTPMELRPTEAIDVNILGTNNILKAAKFYSTKRLVYISTDKAVSMNSVMGATKKFGEILTKNAGYTVVRFGNVMGSRGSVIPFWKNQIKRGQPITITDKRCERFLMSIEDAVRLVREAGDRGGPGQIWILNMGSPFNVYDLAKKIIKESGNDPKTYPIKIIGLRPGETLTESLMTAEEKERCYTDGNFYVIK</sequence>
<dbReference type="Pfam" id="PF02719">
    <property type="entry name" value="Polysacc_synt_2"/>
    <property type="match status" value="1"/>
</dbReference>
<comment type="similarity">
    <text evidence="1">Belongs to the polysaccharide synthase family.</text>
</comment>
<dbReference type="InterPro" id="IPR036291">
    <property type="entry name" value="NAD(P)-bd_dom_sf"/>
</dbReference>
<reference evidence="3" key="1">
    <citation type="submission" date="2020-03" db="EMBL/GenBank/DDBJ databases">
        <title>The deep terrestrial virosphere.</title>
        <authorList>
            <person name="Holmfeldt K."/>
            <person name="Nilsson E."/>
            <person name="Simone D."/>
            <person name="Lopez-Fernandez M."/>
            <person name="Wu X."/>
            <person name="de Brujin I."/>
            <person name="Lundin D."/>
            <person name="Andersson A."/>
            <person name="Bertilsson S."/>
            <person name="Dopson M."/>
        </authorList>
    </citation>
    <scope>NUCLEOTIDE SEQUENCE</scope>
    <source>
        <strain evidence="3">TM448A00260</strain>
    </source>
</reference>